<dbReference type="PANTHER" id="PTHR11808:SF15">
    <property type="entry name" value="CYSTATHIONINE GAMMA-LYASE"/>
    <property type="match status" value="1"/>
</dbReference>
<dbReference type="AlphaFoldDB" id="A0AAF3EP16"/>
<dbReference type="InterPro" id="IPR015421">
    <property type="entry name" value="PyrdxlP-dep_Trfase_major"/>
</dbReference>
<dbReference type="EC" id="4.4.1.1" evidence="4"/>
<evidence type="ECO:0000256" key="3">
    <source>
        <dbReference type="ARBA" id="ARBA00009077"/>
    </source>
</evidence>
<organism evidence="9 10">
    <name type="scientific">Mesorhabditis belari</name>
    <dbReference type="NCBI Taxonomy" id="2138241"/>
    <lineage>
        <taxon>Eukaryota</taxon>
        <taxon>Metazoa</taxon>
        <taxon>Ecdysozoa</taxon>
        <taxon>Nematoda</taxon>
        <taxon>Chromadorea</taxon>
        <taxon>Rhabditida</taxon>
        <taxon>Rhabditina</taxon>
        <taxon>Rhabditomorpha</taxon>
        <taxon>Rhabditoidea</taxon>
        <taxon>Rhabditidae</taxon>
        <taxon>Mesorhabditinae</taxon>
        <taxon>Mesorhabditis</taxon>
    </lineage>
</organism>
<dbReference type="PANTHER" id="PTHR11808">
    <property type="entry name" value="TRANS-SULFURATION ENZYME FAMILY MEMBER"/>
    <property type="match status" value="1"/>
</dbReference>
<evidence type="ECO:0000256" key="1">
    <source>
        <dbReference type="ARBA" id="ARBA00001933"/>
    </source>
</evidence>
<keyword evidence="9" id="KW-1185">Reference proteome</keyword>
<dbReference type="GO" id="GO:0004123">
    <property type="term" value="F:cystathionine gamma-lyase activity"/>
    <property type="evidence" value="ECO:0007669"/>
    <property type="project" value="TreeGrafter"/>
</dbReference>
<accession>A0AAF3EP16</accession>
<dbReference type="Gene3D" id="3.40.640.10">
    <property type="entry name" value="Type I PLP-dependent aspartate aminotransferase-like (Major domain)"/>
    <property type="match status" value="1"/>
</dbReference>
<dbReference type="Proteomes" id="UP000887575">
    <property type="component" value="Unassembled WGS sequence"/>
</dbReference>
<evidence type="ECO:0000256" key="4">
    <source>
        <dbReference type="ARBA" id="ARBA00012085"/>
    </source>
</evidence>
<sequence length="81" mass="9164">MEIDIKKVVEIVKNYNSHILLAVDNTFATPYFQKPIDFGVNIVVHSMSKYISGHSDVIMGAVITNCDQINNDLKRIQNGRK</sequence>
<evidence type="ECO:0000256" key="6">
    <source>
        <dbReference type="ARBA" id="ARBA00023192"/>
    </source>
</evidence>
<proteinExistence type="inferred from homology"/>
<dbReference type="GO" id="GO:0019346">
    <property type="term" value="P:transsulfuration"/>
    <property type="evidence" value="ECO:0007669"/>
    <property type="project" value="InterPro"/>
</dbReference>
<comment type="cofactor">
    <cofactor evidence="1 8">
        <name>pyridoxal 5'-phosphate</name>
        <dbReference type="ChEBI" id="CHEBI:597326"/>
    </cofactor>
</comment>
<keyword evidence="6" id="KW-0198">Cysteine biosynthesis</keyword>
<dbReference type="InterPro" id="IPR015424">
    <property type="entry name" value="PyrdxlP-dep_Trfase"/>
</dbReference>
<keyword evidence="6" id="KW-0028">Amino-acid biosynthesis</keyword>
<comment type="similarity">
    <text evidence="3 8">Belongs to the trans-sulfuration enzymes family.</text>
</comment>
<dbReference type="SUPFAM" id="SSF53383">
    <property type="entry name" value="PLP-dependent transferases"/>
    <property type="match status" value="1"/>
</dbReference>
<evidence type="ECO:0000256" key="2">
    <source>
        <dbReference type="ARBA" id="ARBA00005038"/>
    </source>
</evidence>
<reference evidence="10" key="1">
    <citation type="submission" date="2024-02" db="UniProtKB">
        <authorList>
            <consortium name="WormBaseParasite"/>
        </authorList>
    </citation>
    <scope>IDENTIFICATION</scope>
</reference>
<evidence type="ECO:0000313" key="9">
    <source>
        <dbReference type="Proteomes" id="UP000887575"/>
    </source>
</evidence>
<evidence type="ECO:0000256" key="8">
    <source>
        <dbReference type="RuleBase" id="RU362118"/>
    </source>
</evidence>
<evidence type="ECO:0000256" key="5">
    <source>
        <dbReference type="ARBA" id="ARBA00022898"/>
    </source>
</evidence>
<dbReference type="InterPro" id="IPR000277">
    <property type="entry name" value="Cys/Met-Metab_PyrdxlP-dep_enz"/>
</dbReference>
<dbReference type="GO" id="GO:0019343">
    <property type="term" value="P:cysteine biosynthetic process via cystathionine"/>
    <property type="evidence" value="ECO:0007669"/>
    <property type="project" value="TreeGrafter"/>
</dbReference>
<dbReference type="GO" id="GO:0005737">
    <property type="term" value="C:cytoplasm"/>
    <property type="evidence" value="ECO:0007669"/>
    <property type="project" value="TreeGrafter"/>
</dbReference>
<dbReference type="Pfam" id="PF01053">
    <property type="entry name" value="Cys_Met_Meta_PP"/>
    <property type="match status" value="1"/>
</dbReference>
<dbReference type="WBParaSite" id="MBELARI_LOCUS15810">
    <property type="protein sequence ID" value="MBELARI_LOCUS15810"/>
    <property type="gene ID" value="MBELARI_LOCUS15810"/>
</dbReference>
<evidence type="ECO:0000256" key="7">
    <source>
        <dbReference type="ARBA" id="ARBA00029853"/>
    </source>
</evidence>
<evidence type="ECO:0000313" key="10">
    <source>
        <dbReference type="WBParaSite" id="MBELARI_LOCUS15810"/>
    </source>
</evidence>
<protein>
    <recommendedName>
        <fullName evidence="4">cystathionine gamma-lyase</fullName>
        <ecNumber evidence="4">4.4.1.1</ecNumber>
    </recommendedName>
    <alternativeName>
        <fullName evidence="7">Gamma-cystathionase</fullName>
    </alternativeName>
</protein>
<dbReference type="GO" id="GO:0030170">
    <property type="term" value="F:pyridoxal phosphate binding"/>
    <property type="evidence" value="ECO:0007669"/>
    <property type="project" value="InterPro"/>
</dbReference>
<comment type="pathway">
    <text evidence="2">Amino-acid biosynthesis; L-cysteine biosynthesis; L-cysteine from L-homocysteine and L-serine: step 2/2.</text>
</comment>
<name>A0AAF3EP16_9BILA</name>
<keyword evidence="5 8" id="KW-0663">Pyridoxal phosphate</keyword>